<dbReference type="EMBL" id="JBDJPC010000005">
    <property type="protein sequence ID" value="KAL1502401.1"/>
    <property type="molecule type" value="Genomic_DNA"/>
</dbReference>
<dbReference type="InterPro" id="IPR000618">
    <property type="entry name" value="Insect_cuticle"/>
</dbReference>
<dbReference type="PANTHER" id="PTHR10380:SF232">
    <property type="entry name" value="PUPAL CUTICLE PROTEIN EDG-84A-LIKE PROTEIN"/>
    <property type="match status" value="1"/>
</dbReference>
<keyword evidence="1" id="KW-0193">Cuticle</keyword>
<proteinExistence type="predicted"/>
<reference evidence="3 4" key="1">
    <citation type="submission" date="2024-05" db="EMBL/GenBank/DDBJ databases">
        <title>Genetic variation in Jamaican populations of the coffee berry borer (Hypothenemus hampei).</title>
        <authorList>
            <person name="Errbii M."/>
            <person name="Myrie A."/>
        </authorList>
    </citation>
    <scope>NUCLEOTIDE SEQUENCE [LARGE SCALE GENOMIC DNA]</scope>
    <source>
        <strain evidence="3">JA-Hopewell-2020-01-JO</strain>
        <tissue evidence="3">Whole body</tissue>
    </source>
</reference>
<feature type="chain" id="PRO_5044821696" evidence="2">
    <location>
        <begin position="21"/>
        <end position="164"/>
    </location>
</feature>
<evidence type="ECO:0000313" key="3">
    <source>
        <dbReference type="EMBL" id="KAL1502401.1"/>
    </source>
</evidence>
<name>A0ABD1EYD1_HYPHA</name>
<keyword evidence="2" id="KW-0732">Signal</keyword>
<comment type="caution">
    <text evidence="3">The sequence shown here is derived from an EMBL/GenBank/DDBJ whole genome shotgun (WGS) entry which is preliminary data.</text>
</comment>
<dbReference type="InterPro" id="IPR050468">
    <property type="entry name" value="Cuticle_Struct_Prot"/>
</dbReference>
<organism evidence="3 4">
    <name type="scientific">Hypothenemus hampei</name>
    <name type="common">Coffee berry borer</name>
    <dbReference type="NCBI Taxonomy" id="57062"/>
    <lineage>
        <taxon>Eukaryota</taxon>
        <taxon>Metazoa</taxon>
        <taxon>Ecdysozoa</taxon>
        <taxon>Arthropoda</taxon>
        <taxon>Hexapoda</taxon>
        <taxon>Insecta</taxon>
        <taxon>Pterygota</taxon>
        <taxon>Neoptera</taxon>
        <taxon>Endopterygota</taxon>
        <taxon>Coleoptera</taxon>
        <taxon>Polyphaga</taxon>
        <taxon>Cucujiformia</taxon>
        <taxon>Curculionidae</taxon>
        <taxon>Scolytinae</taxon>
        <taxon>Hypothenemus</taxon>
    </lineage>
</organism>
<evidence type="ECO:0000256" key="1">
    <source>
        <dbReference type="PROSITE-ProRule" id="PRU00497"/>
    </source>
</evidence>
<dbReference type="Proteomes" id="UP001566132">
    <property type="component" value="Unassembled WGS sequence"/>
</dbReference>
<feature type="signal peptide" evidence="2">
    <location>
        <begin position="1"/>
        <end position="20"/>
    </location>
</feature>
<dbReference type="AlphaFoldDB" id="A0ABD1EYD1"/>
<dbReference type="Pfam" id="PF00379">
    <property type="entry name" value="Chitin_bind_4"/>
    <property type="match status" value="1"/>
</dbReference>
<sequence>MKYFLYFAVVAVLAFSNAYSATIPQTVFSRGDVTENSNTEELEKQQNIAAKYEFSSDIEDHISDLTHQRAEQRNGLTVKGVYSYSDGHYKRTVHYEADENGYRIVGTEAVPLDGPHVDLTGTASVQTEFNGKGLAYKIQSVPIEGSKVSNVVSEDNLIRFIALE</sequence>
<accession>A0ABD1EYD1</accession>
<dbReference type="PANTHER" id="PTHR10380">
    <property type="entry name" value="CUTICLE PROTEIN"/>
    <property type="match status" value="1"/>
</dbReference>
<evidence type="ECO:0000313" key="4">
    <source>
        <dbReference type="Proteomes" id="UP001566132"/>
    </source>
</evidence>
<dbReference type="GO" id="GO:0042302">
    <property type="term" value="F:structural constituent of cuticle"/>
    <property type="evidence" value="ECO:0007669"/>
    <property type="project" value="UniProtKB-UniRule"/>
</dbReference>
<dbReference type="PROSITE" id="PS51155">
    <property type="entry name" value="CHIT_BIND_RR_2"/>
    <property type="match status" value="1"/>
</dbReference>
<evidence type="ECO:0000256" key="2">
    <source>
        <dbReference type="SAM" id="SignalP"/>
    </source>
</evidence>
<gene>
    <name evidence="3" type="ORF">ABEB36_007547</name>
</gene>
<protein>
    <submittedName>
        <fullName evidence="3">Uncharacterized protein</fullName>
    </submittedName>
</protein>
<keyword evidence="4" id="KW-1185">Reference proteome</keyword>